<accession>A0ABP0I761</accession>
<gene>
    <name evidence="1" type="ORF">CCMP2556_LOCUS5237</name>
</gene>
<proteinExistence type="predicted"/>
<dbReference type="Proteomes" id="UP001642484">
    <property type="component" value="Unassembled WGS sequence"/>
</dbReference>
<sequence length="121" mass="12846">MAVELPEYVALGGNGTYVLSWSESQVSWSSGLGKELYGLLNGRYNNSGQSNTGISSIAFTASGRYALCYEGGGWQFCCESISRKVMSDGGTISCLSLGPHGSYIVIGSECVQWKGLPKRAT</sequence>
<evidence type="ECO:0000313" key="2">
    <source>
        <dbReference type="Proteomes" id="UP001642484"/>
    </source>
</evidence>
<protein>
    <submittedName>
        <fullName evidence="1">Uncharacterized protein</fullName>
    </submittedName>
</protein>
<evidence type="ECO:0000313" key="1">
    <source>
        <dbReference type="EMBL" id="CAK8998412.1"/>
    </source>
</evidence>
<keyword evidence="2" id="KW-1185">Reference proteome</keyword>
<organism evidence="1 2">
    <name type="scientific">Durusdinium trenchii</name>
    <dbReference type="NCBI Taxonomy" id="1381693"/>
    <lineage>
        <taxon>Eukaryota</taxon>
        <taxon>Sar</taxon>
        <taxon>Alveolata</taxon>
        <taxon>Dinophyceae</taxon>
        <taxon>Suessiales</taxon>
        <taxon>Symbiodiniaceae</taxon>
        <taxon>Durusdinium</taxon>
    </lineage>
</organism>
<reference evidence="1 2" key="1">
    <citation type="submission" date="2024-02" db="EMBL/GenBank/DDBJ databases">
        <authorList>
            <person name="Chen Y."/>
            <person name="Shah S."/>
            <person name="Dougan E. K."/>
            <person name="Thang M."/>
            <person name="Chan C."/>
        </authorList>
    </citation>
    <scope>NUCLEOTIDE SEQUENCE [LARGE SCALE GENOMIC DNA]</scope>
</reference>
<dbReference type="EMBL" id="CAXAMN010002224">
    <property type="protein sequence ID" value="CAK8998412.1"/>
    <property type="molecule type" value="Genomic_DNA"/>
</dbReference>
<name>A0ABP0I761_9DINO</name>
<comment type="caution">
    <text evidence="1">The sequence shown here is derived from an EMBL/GenBank/DDBJ whole genome shotgun (WGS) entry which is preliminary data.</text>
</comment>